<gene>
    <name evidence="2" type="ORF">GCM10020369_77580</name>
</gene>
<comment type="caution">
    <text evidence="2">The sequence shown here is derived from an EMBL/GenBank/DDBJ whole genome shotgun (WGS) entry which is preliminary data.</text>
</comment>
<sequence length="298" mass="32343">MTPFVPSSATASHPHPELPPALRSLLADVGVPPDALTTAGFVGPRRPVHRLLGGGLVVEVASTDAGRLRLQRELWGREWARQVGVRTVPILGADRSGGWMVAEWWRPAPPAGAAFLDDAVATALQIAGSPPPAPGPPPAHWRSPRRTAPIRLVRGLLGGVPTRLWLAARRAAATLPSVPVAHGDFYHRNALWCPERGGVHVVDWEYLGPGRKHGDLLRLWTLLPDRADRDALLHRILDLTPPDEHREVGTLALYLALRLLGENVKGSPADRHRADLEHARSIQPEARAVALALDAWPE</sequence>
<name>A0ABP6TAC7_9ACTN</name>
<proteinExistence type="predicted"/>
<dbReference type="RefSeq" id="WP_345733316.1">
    <property type="nucleotide sequence ID" value="NZ_BAAAYN010000066.1"/>
</dbReference>
<dbReference type="EMBL" id="BAAAYN010000066">
    <property type="protein sequence ID" value="GAA3397430.1"/>
    <property type="molecule type" value="Genomic_DNA"/>
</dbReference>
<dbReference type="Gene3D" id="3.90.1200.10">
    <property type="match status" value="1"/>
</dbReference>
<keyword evidence="3" id="KW-1185">Reference proteome</keyword>
<evidence type="ECO:0000259" key="1">
    <source>
        <dbReference type="Pfam" id="PF01636"/>
    </source>
</evidence>
<feature type="domain" description="Aminoglycoside phosphotransferase" evidence="1">
    <location>
        <begin position="98"/>
        <end position="231"/>
    </location>
</feature>
<evidence type="ECO:0000313" key="2">
    <source>
        <dbReference type="EMBL" id="GAA3397430.1"/>
    </source>
</evidence>
<organism evidence="2 3">
    <name type="scientific">Cryptosporangium minutisporangium</name>
    <dbReference type="NCBI Taxonomy" id="113569"/>
    <lineage>
        <taxon>Bacteria</taxon>
        <taxon>Bacillati</taxon>
        <taxon>Actinomycetota</taxon>
        <taxon>Actinomycetes</taxon>
        <taxon>Cryptosporangiales</taxon>
        <taxon>Cryptosporangiaceae</taxon>
        <taxon>Cryptosporangium</taxon>
    </lineage>
</organism>
<reference evidence="3" key="1">
    <citation type="journal article" date="2019" name="Int. J. Syst. Evol. Microbiol.">
        <title>The Global Catalogue of Microorganisms (GCM) 10K type strain sequencing project: providing services to taxonomists for standard genome sequencing and annotation.</title>
        <authorList>
            <consortium name="The Broad Institute Genomics Platform"/>
            <consortium name="The Broad Institute Genome Sequencing Center for Infectious Disease"/>
            <person name="Wu L."/>
            <person name="Ma J."/>
        </authorList>
    </citation>
    <scope>NUCLEOTIDE SEQUENCE [LARGE SCALE GENOMIC DNA]</scope>
    <source>
        <strain evidence="3">JCM 9458</strain>
    </source>
</reference>
<dbReference type="InterPro" id="IPR011009">
    <property type="entry name" value="Kinase-like_dom_sf"/>
</dbReference>
<dbReference type="SUPFAM" id="SSF56112">
    <property type="entry name" value="Protein kinase-like (PK-like)"/>
    <property type="match status" value="1"/>
</dbReference>
<dbReference type="Pfam" id="PF01636">
    <property type="entry name" value="APH"/>
    <property type="match status" value="1"/>
</dbReference>
<evidence type="ECO:0000313" key="3">
    <source>
        <dbReference type="Proteomes" id="UP001501676"/>
    </source>
</evidence>
<protein>
    <recommendedName>
        <fullName evidence="1">Aminoglycoside phosphotransferase domain-containing protein</fullName>
    </recommendedName>
</protein>
<dbReference type="Proteomes" id="UP001501676">
    <property type="component" value="Unassembled WGS sequence"/>
</dbReference>
<dbReference type="InterPro" id="IPR002575">
    <property type="entry name" value="Aminoglycoside_PTrfase"/>
</dbReference>
<accession>A0ABP6TAC7</accession>